<dbReference type="Pfam" id="PF20431">
    <property type="entry name" value="E_motif"/>
    <property type="match status" value="1"/>
</dbReference>
<dbReference type="Proteomes" id="UP000230069">
    <property type="component" value="Unassembled WGS sequence"/>
</dbReference>
<reference evidence="3 4" key="1">
    <citation type="submission" date="2017-09" db="EMBL/GenBank/DDBJ databases">
        <title>WGS assembly of Aquilegia coerulea Goldsmith.</title>
        <authorList>
            <person name="Hodges S."/>
            <person name="Kramer E."/>
            <person name="Nordborg M."/>
            <person name="Tomkins J."/>
            <person name="Borevitz J."/>
            <person name="Derieg N."/>
            <person name="Yan J."/>
            <person name="Mihaltcheva S."/>
            <person name="Hayes R.D."/>
            <person name="Rokhsar D."/>
        </authorList>
    </citation>
    <scope>NUCLEOTIDE SEQUENCE [LARGE SCALE GENOMIC DNA]</scope>
    <source>
        <strain evidence="4">cv. Goldsmith</strain>
    </source>
</reference>
<feature type="repeat" description="PPR" evidence="2">
    <location>
        <begin position="53"/>
        <end position="87"/>
    </location>
</feature>
<dbReference type="STRING" id="218851.A0A2G5EQW6"/>
<dbReference type="FunFam" id="1.25.40.10:FF:000366">
    <property type="entry name" value="Pentatricopeptide (PPR) repeat-containing protein"/>
    <property type="match status" value="1"/>
</dbReference>
<keyword evidence="4" id="KW-1185">Reference proteome</keyword>
<dbReference type="GO" id="GO:0009451">
    <property type="term" value="P:RNA modification"/>
    <property type="evidence" value="ECO:0007669"/>
    <property type="project" value="InterPro"/>
</dbReference>
<dbReference type="NCBIfam" id="TIGR00756">
    <property type="entry name" value="PPR"/>
    <property type="match status" value="2"/>
</dbReference>
<evidence type="ECO:0000256" key="1">
    <source>
        <dbReference type="ARBA" id="ARBA00022737"/>
    </source>
</evidence>
<evidence type="ECO:0000256" key="2">
    <source>
        <dbReference type="PROSITE-ProRule" id="PRU00708"/>
    </source>
</evidence>
<dbReference type="InterPro" id="IPR011990">
    <property type="entry name" value="TPR-like_helical_dom_sf"/>
</dbReference>
<feature type="repeat" description="PPR" evidence="2">
    <location>
        <begin position="119"/>
        <end position="153"/>
    </location>
</feature>
<gene>
    <name evidence="3" type="ORF">AQUCO_00500224v1</name>
</gene>
<dbReference type="GO" id="GO:0003723">
    <property type="term" value="F:RNA binding"/>
    <property type="evidence" value="ECO:0007669"/>
    <property type="project" value="InterPro"/>
</dbReference>
<evidence type="ECO:0008006" key="5">
    <source>
        <dbReference type="Google" id="ProtNLM"/>
    </source>
</evidence>
<dbReference type="FunCoup" id="A0A2G5EQW6">
    <property type="interactions" value="452"/>
</dbReference>
<dbReference type="InterPro" id="IPR046960">
    <property type="entry name" value="PPR_At4g14850-like_plant"/>
</dbReference>
<dbReference type="Gene3D" id="1.25.40.10">
    <property type="entry name" value="Tetratricopeptide repeat domain"/>
    <property type="match status" value="2"/>
</dbReference>
<organism evidence="3 4">
    <name type="scientific">Aquilegia coerulea</name>
    <name type="common">Rocky mountain columbine</name>
    <dbReference type="NCBI Taxonomy" id="218851"/>
    <lineage>
        <taxon>Eukaryota</taxon>
        <taxon>Viridiplantae</taxon>
        <taxon>Streptophyta</taxon>
        <taxon>Embryophyta</taxon>
        <taxon>Tracheophyta</taxon>
        <taxon>Spermatophyta</taxon>
        <taxon>Magnoliopsida</taxon>
        <taxon>Ranunculales</taxon>
        <taxon>Ranunculaceae</taxon>
        <taxon>Thalictroideae</taxon>
        <taxon>Aquilegia</taxon>
    </lineage>
</organism>
<name>A0A2G5EQW6_AQUCA</name>
<feature type="repeat" description="PPR" evidence="2">
    <location>
        <begin position="220"/>
        <end position="254"/>
    </location>
</feature>
<dbReference type="FunFam" id="1.25.40.10:FF:000031">
    <property type="entry name" value="Pentatricopeptide repeat-containing protein mitochondrial"/>
    <property type="match status" value="1"/>
</dbReference>
<dbReference type="OrthoDB" id="439028at2759"/>
<dbReference type="InterPro" id="IPR002885">
    <property type="entry name" value="PPR_rpt"/>
</dbReference>
<evidence type="ECO:0000313" key="3">
    <source>
        <dbReference type="EMBL" id="PIA58136.1"/>
    </source>
</evidence>
<dbReference type="AlphaFoldDB" id="A0A2G5EQW6"/>
<dbReference type="InParanoid" id="A0A2G5EQW6"/>
<keyword evidence="1" id="KW-0677">Repeat</keyword>
<dbReference type="InterPro" id="IPR046848">
    <property type="entry name" value="E_motif"/>
</dbReference>
<dbReference type="FunFam" id="1.25.40.10:FF:000341">
    <property type="entry name" value="Pentatricopeptide repeat-containing protein chloroplastic"/>
    <property type="match status" value="1"/>
</dbReference>
<proteinExistence type="predicted"/>
<dbReference type="EMBL" id="KZ305022">
    <property type="protein sequence ID" value="PIA58136.1"/>
    <property type="molecule type" value="Genomic_DNA"/>
</dbReference>
<dbReference type="PROSITE" id="PS51375">
    <property type="entry name" value="PPR"/>
    <property type="match status" value="3"/>
</dbReference>
<dbReference type="PANTHER" id="PTHR47926">
    <property type="entry name" value="PENTATRICOPEPTIDE REPEAT-CONTAINING PROTEIN"/>
    <property type="match status" value="1"/>
</dbReference>
<dbReference type="Pfam" id="PF13041">
    <property type="entry name" value="PPR_2"/>
    <property type="match status" value="2"/>
</dbReference>
<accession>A0A2G5EQW6</accession>
<dbReference type="PANTHER" id="PTHR47926:SF347">
    <property type="entry name" value="PENTATRICOPEPTIDE REPEAT-CONTAINING PROTEIN"/>
    <property type="match status" value="1"/>
</dbReference>
<sequence>MRLTPLKCLSFSHKQIPNNFFLFRLGEKLKGFCYSGRLKEALDILCNSRWQLDSQTYSLLLQECIFRNEFDKGKRIHSQMLAVGFEPDQYLQTKLVILYAKNGDIETAHNLFDKIPERNLVSWNALISGYVQKGLETVGLEFYYRMRRNGFVPDQFTFSSVFRACATLATLEQGKQAHCVMIKSHVKDNVVVNSALMDMYFKCSSPFDGHLVFDKALERNVVTWTSLISGYGQNGRVKEVLECFNKMIEEGFKPNYVTFLAVLSACSYGGLVTEGRRYFCSMTQEYGIKPRLKHYAAIVDLLGRAGRLKEAYELVQSSPCEKHSVVWGALLGACRIHGDLDMVELAAKRFFELEPENSGRYVVLSNTYAANGLWKNVKAVREAMRESGVKKEPACSWIEIRREVHTFLVGEKSHKQSEQIYEMIFELTCILKDAGYVPDLCC</sequence>
<protein>
    <recommendedName>
        <fullName evidence="5">Pentacotripeptide-repeat region of PRORP domain-containing protein</fullName>
    </recommendedName>
</protein>
<evidence type="ECO:0000313" key="4">
    <source>
        <dbReference type="Proteomes" id="UP000230069"/>
    </source>
</evidence>